<sequence length="59" mass="7018">MLMPPIKIMNKIDWSDPDNPKLKSKVSKEEKEIFQKFIQELKENGEIHKTDNGFEAEHY</sequence>
<organism evidence="1 2">
    <name type="scientific">Limosilactobacillus reuteri</name>
    <name type="common">Lactobacillus reuteri</name>
    <dbReference type="NCBI Taxonomy" id="1598"/>
    <lineage>
        <taxon>Bacteria</taxon>
        <taxon>Bacillati</taxon>
        <taxon>Bacillota</taxon>
        <taxon>Bacilli</taxon>
        <taxon>Lactobacillales</taxon>
        <taxon>Lactobacillaceae</taxon>
        <taxon>Limosilactobacillus</taxon>
    </lineage>
</organism>
<gene>
    <name evidence="1" type="ORF">CBF96_10045</name>
</gene>
<reference evidence="1 2" key="2">
    <citation type="submission" date="2017-09" db="EMBL/GenBank/DDBJ databases">
        <title>Tripartite evolution among Lactobacillus johnsonii, Lactobacillus taiwanensis, Lactobacillus reuteri and their rodent host.</title>
        <authorList>
            <person name="Wang T."/>
            <person name="Knowles S."/>
            <person name="Cheng C."/>
        </authorList>
    </citation>
    <scope>NUCLEOTIDE SEQUENCE [LARGE SCALE GENOMIC DNA]</scope>
    <source>
        <strain evidence="1 2">114h</strain>
    </source>
</reference>
<evidence type="ECO:0000313" key="1">
    <source>
        <dbReference type="EMBL" id="OYS66631.1"/>
    </source>
</evidence>
<evidence type="ECO:0000313" key="2">
    <source>
        <dbReference type="Proteomes" id="UP000215747"/>
    </source>
</evidence>
<reference evidence="2" key="1">
    <citation type="submission" date="2017-05" db="EMBL/GenBank/DDBJ databases">
        <authorList>
            <person name="Lin X.B."/>
            <person name="Stothard P."/>
            <person name="Tasseva G."/>
            <person name="Walter J."/>
        </authorList>
    </citation>
    <scope>NUCLEOTIDE SEQUENCE [LARGE SCALE GENOMIC DNA]</scope>
    <source>
        <strain evidence="2">114h</strain>
    </source>
</reference>
<dbReference type="AlphaFoldDB" id="A0A256SIJ6"/>
<dbReference type="Proteomes" id="UP000215747">
    <property type="component" value="Unassembled WGS sequence"/>
</dbReference>
<name>A0A256SIJ6_LIMRT</name>
<protein>
    <submittedName>
        <fullName evidence="1">Uncharacterized protein</fullName>
    </submittedName>
</protein>
<proteinExistence type="predicted"/>
<accession>A0A256SIJ6</accession>
<comment type="caution">
    <text evidence="1">The sequence shown here is derived from an EMBL/GenBank/DDBJ whole genome shotgun (WGS) entry which is preliminary data.</text>
</comment>
<dbReference type="RefSeq" id="WP_094537448.1">
    <property type="nucleotide sequence ID" value="NZ_JAJGTP010000194.1"/>
</dbReference>
<dbReference type="EMBL" id="NGPL01000084">
    <property type="protein sequence ID" value="OYS66631.1"/>
    <property type="molecule type" value="Genomic_DNA"/>
</dbReference>